<evidence type="ECO:0000256" key="2">
    <source>
        <dbReference type="ARBA" id="ARBA00023015"/>
    </source>
</evidence>
<evidence type="ECO:0000256" key="4">
    <source>
        <dbReference type="ARBA" id="ARBA00023163"/>
    </source>
</evidence>
<dbReference type="SUPFAM" id="SSF46785">
    <property type="entry name" value="Winged helix' DNA-binding domain"/>
    <property type="match status" value="1"/>
</dbReference>
<keyword evidence="4" id="KW-0804">Transcription</keyword>
<dbReference type="NCBIfam" id="TIGR01743">
    <property type="entry name" value="purR_Bsub"/>
    <property type="match status" value="1"/>
</dbReference>
<sequence length="269" mass="28942">MRRSERLIRITKDLLDHPNRALSLSDLAERLEAAKSSISEDVALVRGVLERDGSGVVWSIAGAAGGVKYQVRVPPAQREAFQQNIVARLSDPSRILPGGFLYMSDVLGDPDVLDLAGRLFAEAFADRDIQVVVTVETKGIPLAVSAARYLHVPVAVVRRDHRVTEGASVSIHYISGSERRIQTMSISKRAMPQRARALVVDDFMKAGATAKGVVNLLAEFEAQVAGVAVFVATQEPAEKLVPEYVSLFTLGPLQEGAGVILAPALPVQS</sequence>
<dbReference type="InterPro" id="IPR050118">
    <property type="entry name" value="Pur/Pyrimidine_PRTase"/>
</dbReference>
<evidence type="ECO:0000256" key="1">
    <source>
        <dbReference type="ARBA" id="ARBA00011738"/>
    </source>
</evidence>
<evidence type="ECO:0000259" key="6">
    <source>
        <dbReference type="Pfam" id="PF00156"/>
    </source>
</evidence>
<evidence type="ECO:0000313" key="8">
    <source>
        <dbReference type="EMBL" id="SFU99887.1"/>
    </source>
</evidence>
<evidence type="ECO:0000256" key="5">
    <source>
        <dbReference type="ARBA" id="ARBA00049656"/>
    </source>
</evidence>
<dbReference type="GO" id="GO:0045982">
    <property type="term" value="P:negative regulation of purine nucleobase metabolic process"/>
    <property type="evidence" value="ECO:0007669"/>
    <property type="project" value="InterPro"/>
</dbReference>
<dbReference type="GO" id="GO:0003677">
    <property type="term" value="F:DNA binding"/>
    <property type="evidence" value="ECO:0007669"/>
    <property type="project" value="UniProtKB-KW"/>
</dbReference>
<name>A0A1I7KR44_9BACL</name>
<comment type="similarity">
    <text evidence="5">Belongs to the purine/pyrimidine phosphoribosyltransferase family. PurR subfamily.</text>
</comment>
<dbReference type="PANTHER" id="PTHR43864:SF2">
    <property type="entry name" value="PUR OPERON REPRESSOR"/>
    <property type="match status" value="1"/>
</dbReference>
<dbReference type="InterPro" id="IPR036390">
    <property type="entry name" value="WH_DNA-bd_sf"/>
</dbReference>
<keyword evidence="3" id="KW-0238">DNA-binding</keyword>
<accession>A0A1I7KR44</accession>
<dbReference type="EMBL" id="FPBV01000018">
    <property type="protein sequence ID" value="SFU99887.1"/>
    <property type="molecule type" value="Genomic_DNA"/>
</dbReference>
<dbReference type="Proteomes" id="UP000183508">
    <property type="component" value="Unassembled WGS sequence"/>
</dbReference>
<dbReference type="RefSeq" id="WP_074954848.1">
    <property type="nucleotide sequence ID" value="NZ_FPBV01000018.1"/>
</dbReference>
<feature type="domain" description="Phosphoribosyltransferase" evidence="6">
    <location>
        <begin position="110"/>
        <end position="240"/>
    </location>
</feature>
<keyword evidence="9" id="KW-1185">Reference proteome</keyword>
<dbReference type="Gene3D" id="1.10.10.10">
    <property type="entry name" value="Winged helix-like DNA-binding domain superfamily/Winged helix DNA-binding domain"/>
    <property type="match status" value="1"/>
</dbReference>
<dbReference type="Pfam" id="PF09182">
    <property type="entry name" value="PuR_N"/>
    <property type="match status" value="1"/>
</dbReference>
<dbReference type="SUPFAM" id="SSF53271">
    <property type="entry name" value="PRTase-like"/>
    <property type="match status" value="1"/>
</dbReference>
<evidence type="ECO:0000259" key="7">
    <source>
        <dbReference type="Pfam" id="PF09182"/>
    </source>
</evidence>
<reference evidence="9" key="1">
    <citation type="submission" date="2016-10" db="EMBL/GenBank/DDBJ databases">
        <authorList>
            <person name="Varghese N."/>
        </authorList>
    </citation>
    <scope>NUCLEOTIDE SEQUENCE [LARGE SCALE GENOMIC DNA]</scope>
    <source>
        <strain evidence="9">DSM 17980</strain>
    </source>
</reference>
<dbReference type="Gene3D" id="3.40.50.2020">
    <property type="match status" value="1"/>
</dbReference>
<organism evidence="8 9">
    <name type="scientific">Alicyclobacillus macrosporangiidus</name>
    <dbReference type="NCBI Taxonomy" id="392015"/>
    <lineage>
        <taxon>Bacteria</taxon>
        <taxon>Bacillati</taxon>
        <taxon>Bacillota</taxon>
        <taxon>Bacilli</taxon>
        <taxon>Bacillales</taxon>
        <taxon>Alicyclobacillaceae</taxon>
        <taxon>Alicyclobacillus</taxon>
    </lineage>
</organism>
<evidence type="ECO:0000313" key="9">
    <source>
        <dbReference type="Proteomes" id="UP000183508"/>
    </source>
</evidence>
<dbReference type="InterPro" id="IPR036388">
    <property type="entry name" value="WH-like_DNA-bd_sf"/>
</dbReference>
<comment type="subunit">
    <text evidence="1">Homodimer.</text>
</comment>
<protein>
    <submittedName>
        <fullName evidence="8">Purine operon repressor</fullName>
    </submittedName>
</protein>
<dbReference type="STRING" id="392015.SAMN05421543_11836"/>
<dbReference type="eggNOG" id="COG0503">
    <property type="taxonomic scope" value="Bacteria"/>
</dbReference>
<dbReference type="CDD" id="cd06223">
    <property type="entry name" value="PRTases_typeI"/>
    <property type="match status" value="1"/>
</dbReference>
<dbReference type="OrthoDB" id="4213751at2"/>
<dbReference type="InterPro" id="IPR010078">
    <property type="entry name" value="PurR_Bsub"/>
</dbReference>
<keyword evidence="2" id="KW-0805">Transcription regulation</keyword>
<dbReference type="Pfam" id="PF00156">
    <property type="entry name" value="Pribosyltran"/>
    <property type="match status" value="1"/>
</dbReference>
<dbReference type="AlphaFoldDB" id="A0A1I7KR44"/>
<dbReference type="PANTHER" id="PTHR43864">
    <property type="entry name" value="HYPOXANTHINE/GUANINE PHOSPHORIBOSYLTRANSFERASE"/>
    <property type="match status" value="1"/>
</dbReference>
<feature type="domain" description="Bacterial purine repressor N-terminal" evidence="7">
    <location>
        <begin position="2"/>
        <end position="69"/>
    </location>
</feature>
<evidence type="ECO:0000256" key="3">
    <source>
        <dbReference type="ARBA" id="ARBA00023125"/>
    </source>
</evidence>
<dbReference type="GO" id="GO:0045892">
    <property type="term" value="P:negative regulation of DNA-templated transcription"/>
    <property type="evidence" value="ECO:0007669"/>
    <property type="project" value="InterPro"/>
</dbReference>
<proteinExistence type="inferred from homology"/>
<gene>
    <name evidence="8" type="ORF">SAMN05421543_11836</name>
</gene>
<dbReference type="InterPro" id="IPR000836">
    <property type="entry name" value="PRTase_dom"/>
</dbReference>
<dbReference type="InterPro" id="IPR029057">
    <property type="entry name" value="PRTase-like"/>
</dbReference>
<dbReference type="InterPro" id="IPR015265">
    <property type="entry name" value="PuR_N"/>
</dbReference>